<evidence type="ECO:0000259" key="3">
    <source>
        <dbReference type="Pfam" id="PF00144"/>
    </source>
</evidence>
<dbReference type="PANTHER" id="PTHR46825">
    <property type="entry name" value="D-ALANYL-D-ALANINE-CARBOXYPEPTIDASE/ENDOPEPTIDASE AMPH"/>
    <property type="match status" value="1"/>
</dbReference>
<evidence type="ECO:0000313" key="5">
    <source>
        <dbReference type="Proteomes" id="UP000291981"/>
    </source>
</evidence>
<accession>A0A4Q8QDK3</accession>
<dbReference type="Proteomes" id="UP000291981">
    <property type="component" value="Unassembled WGS sequence"/>
</dbReference>
<proteinExistence type="predicted"/>
<dbReference type="OrthoDB" id="9793489at2"/>
<comment type="subcellular location">
    <subcellularLocation>
        <location evidence="1">Membrane</location>
    </subcellularLocation>
</comment>
<reference evidence="4 5" key="1">
    <citation type="submission" date="2019-02" db="EMBL/GenBank/DDBJ databases">
        <title>Draft genome sequence of Muricauda sp. 176CP4-71.</title>
        <authorList>
            <person name="Park J.-S."/>
        </authorList>
    </citation>
    <scope>NUCLEOTIDE SEQUENCE [LARGE SCALE GENOMIC DNA]</scope>
    <source>
        <strain evidence="4 5">176CP4-71</strain>
    </source>
</reference>
<dbReference type="PANTHER" id="PTHR46825:SF11">
    <property type="entry name" value="PENICILLIN-BINDING PROTEIN 4"/>
    <property type="match status" value="1"/>
</dbReference>
<comment type="caution">
    <text evidence="4">The sequence shown here is derived from an EMBL/GenBank/DDBJ whole genome shotgun (WGS) entry which is preliminary data.</text>
</comment>
<dbReference type="GO" id="GO:0016787">
    <property type="term" value="F:hydrolase activity"/>
    <property type="evidence" value="ECO:0007669"/>
    <property type="project" value="UniProtKB-KW"/>
</dbReference>
<keyword evidence="5" id="KW-1185">Reference proteome</keyword>
<name>A0A4Q8QDK3_9FLAO</name>
<gene>
    <name evidence="4" type="ORF">EW142_01310</name>
</gene>
<dbReference type="PROSITE" id="PS51257">
    <property type="entry name" value="PROKAR_LIPOPROTEIN"/>
    <property type="match status" value="1"/>
</dbReference>
<protein>
    <submittedName>
        <fullName evidence="4">Class A beta-lactamase-related serine hydrolase</fullName>
    </submittedName>
</protein>
<dbReference type="EMBL" id="SGIU01000001">
    <property type="protein sequence ID" value="TAI48471.1"/>
    <property type="molecule type" value="Genomic_DNA"/>
</dbReference>
<dbReference type="Pfam" id="PF00144">
    <property type="entry name" value="Beta-lactamase"/>
    <property type="match status" value="1"/>
</dbReference>
<dbReference type="RefSeq" id="WP_130608553.1">
    <property type="nucleotide sequence ID" value="NZ_SGIU01000001.1"/>
</dbReference>
<dbReference type="SUPFAM" id="SSF56601">
    <property type="entry name" value="beta-lactamase/transpeptidase-like"/>
    <property type="match status" value="1"/>
</dbReference>
<organism evidence="4 5">
    <name type="scientific">Flagellimonas allohymeniacidonis</name>
    <dbReference type="NCBI Taxonomy" id="2517819"/>
    <lineage>
        <taxon>Bacteria</taxon>
        <taxon>Pseudomonadati</taxon>
        <taxon>Bacteroidota</taxon>
        <taxon>Flavobacteriia</taxon>
        <taxon>Flavobacteriales</taxon>
        <taxon>Flavobacteriaceae</taxon>
        <taxon>Flagellimonas</taxon>
    </lineage>
</organism>
<dbReference type="Gene3D" id="3.40.710.10">
    <property type="entry name" value="DD-peptidase/beta-lactamase superfamily"/>
    <property type="match status" value="1"/>
</dbReference>
<sequence>MKERLLIALVIVLLSSCREKPSAHSETRNTDDSYSDRTIVGEGLGKRIDSLLSKETAIGFSGSVVVTVSDSVVLQNGYGWTDSLKKNLIKPSTKFYLASTTKGIAGTVALIAQQKGILKTSDSLSMFDENCPTDFRNISIHDMLIHTSGLSSEYDTYGATNRIDNIRLLYKRPLGPKGEFNYSSAGYWLAASIIESSTGITYEEFTRENLFERAKMESTDFWFEADEDNESLFAQKQKKFPPGNLDPNWGYRASGGVTTNIIDLKQYYQTLKGYEILNKESLGNLFGPHKTLGSGTGIGYGWYTTTTSRGTKEVWSRGGESFGHNSAIRWFVEEDVAILILTSCGVIEGNREANRTVSDKIENLIFMVSQGRR</sequence>
<keyword evidence="4" id="KW-0378">Hydrolase</keyword>
<evidence type="ECO:0000256" key="2">
    <source>
        <dbReference type="ARBA" id="ARBA00023136"/>
    </source>
</evidence>
<dbReference type="InterPro" id="IPR012338">
    <property type="entry name" value="Beta-lactam/transpept-like"/>
</dbReference>
<evidence type="ECO:0000313" key="4">
    <source>
        <dbReference type="EMBL" id="TAI48471.1"/>
    </source>
</evidence>
<dbReference type="AlphaFoldDB" id="A0A4Q8QDK3"/>
<dbReference type="GO" id="GO:0016020">
    <property type="term" value="C:membrane"/>
    <property type="evidence" value="ECO:0007669"/>
    <property type="project" value="UniProtKB-SubCell"/>
</dbReference>
<evidence type="ECO:0000256" key="1">
    <source>
        <dbReference type="ARBA" id="ARBA00004370"/>
    </source>
</evidence>
<dbReference type="InterPro" id="IPR001466">
    <property type="entry name" value="Beta-lactam-related"/>
</dbReference>
<keyword evidence="2" id="KW-0472">Membrane</keyword>
<dbReference type="InterPro" id="IPR050491">
    <property type="entry name" value="AmpC-like"/>
</dbReference>
<feature type="domain" description="Beta-lactamase-related" evidence="3">
    <location>
        <begin position="62"/>
        <end position="347"/>
    </location>
</feature>